<keyword evidence="3" id="KW-0325">Glycoprotein</keyword>
<evidence type="ECO:0000256" key="4">
    <source>
        <dbReference type="ARBA" id="ARBA00035011"/>
    </source>
</evidence>
<name>A0AAD4SME8_9MAGN</name>
<evidence type="ECO:0000256" key="6">
    <source>
        <dbReference type="SAM" id="Phobius"/>
    </source>
</evidence>
<keyword evidence="1" id="KW-0732">Signal</keyword>
<evidence type="ECO:0000313" key="9">
    <source>
        <dbReference type="Proteomes" id="UP001202328"/>
    </source>
</evidence>
<accession>A0AAD4SME8</accession>
<dbReference type="InterPro" id="IPR008972">
    <property type="entry name" value="Cupredoxin"/>
</dbReference>
<dbReference type="FunFam" id="2.60.40.420:FF:000018">
    <property type="entry name" value="Lamin-like protein"/>
    <property type="match status" value="1"/>
</dbReference>
<feature type="domain" description="Phytocyanin" evidence="7">
    <location>
        <begin position="54"/>
        <end position="153"/>
    </location>
</feature>
<keyword evidence="2" id="KW-1015">Disulfide bond</keyword>
<evidence type="ECO:0000256" key="1">
    <source>
        <dbReference type="ARBA" id="ARBA00022729"/>
    </source>
</evidence>
<sequence>MVEELEREKEEIVVENVKVALENVKWRKGNNGTFVPLSFCSIFILLMIMPTDARTWIVGGTNGWTTNINYTIWSQNITIYKDDSLLFVYDKNHNVFEVNEMDYKACNISNPIQNWSGGYGRDIVPLSESKNYFFICGNGYCYEGVKVAIKVLEAPQPPSTSGTGSSLSFVVYLLGAFLVLFLLNSVCC</sequence>
<feature type="transmembrane region" description="Helical" evidence="6">
    <location>
        <begin position="167"/>
        <end position="187"/>
    </location>
</feature>
<dbReference type="Gene3D" id="2.60.40.420">
    <property type="entry name" value="Cupredoxins - blue copper proteins"/>
    <property type="match status" value="1"/>
</dbReference>
<evidence type="ECO:0000313" key="8">
    <source>
        <dbReference type="EMBL" id="KAI3912049.1"/>
    </source>
</evidence>
<proteinExistence type="inferred from homology"/>
<dbReference type="Proteomes" id="UP001202328">
    <property type="component" value="Unassembled WGS sequence"/>
</dbReference>
<dbReference type="InterPro" id="IPR003245">
    <property type="entry name" value="Phytocyanin_dom"/>
</dbReference>
<dbReference type="EMBL" id="JAJJMB010009858">
    <property type="protein sequence ID" value="KAI3912049.1"/>
    <property type="molecule type" value="Genomic_DNA"/>
</dbReference>
<dbReference type="PROSITE" id="PS51485">
    <property type="entry name" value="PHYTOCYANIN"/>
    <property type="match status" value="1"/>
</dbReference>
<comment type="caution">
    <text evidence="8">The sequence shown here is derived from an EMBL/GenBank/DDBJ whole genome shotgun (WGS) entry which is preliminary data.</text>
</comment>
<keyword evidence="6" id="KW-0472">Membrane</keyword>
<reference evidence="8" key="1">
    <citation type="submission" date="2022-04" db="EMBL/GenBank/DDBJ databases">
        <title>A functionally conserved STORR gene fusion in Papaver species that diverged 16.8 million years ago.</title>
        <authorList>
            <person name="Catania T."/>
        </authorList>
    </citation>
    <scope>NUCLEOTIDE SEQUENCE</scope>
    <source>
        <strain evidence="8">S-188037</strain>
    </source>
</reference>
<dbReference type="GO" id="GO:0005886">
    <property type="term" value="C:plasma membrane"/>
    <property type="evidence" value="ECO:0007669"/>
    <property type="project" value="TreeGrafter"/>
</dbReference>
<protein>
    <recommendedName>
        <fullName evidence="7">Phytocyanin domain-containing protein</fullName>
    </recommendedName>
</protein>
<evidence type="ECO:0000256" key="2">
    <source>
        <dbReference type="ARBA" id="ARBA00023157"/>
    </source>
</evidence>
<comment type="similarity">
    <text evidence="4">Belongs to the early nodulin-like (ENODL) family.</text>
</comment>
<organism evidence="8 9">
    <name type="scientific">Papaver atlanticum</name>
    <dbReference type="NCBI Taxonomy" id="357466"/>
    <lineage>
        <taxon>Eukaryota</taxon>
        <taxon>Viridiplantae</taxon>
        <taxon>Streptophyta</taxon>
        <taxon>Embryophyta</taxon>
        <taxon>Tracheophyta</taxon>
        <taxon>Spermatophyta</taxon>
        <taxon>Magnoliopsida</taxon>
        <taxon>Ranunculales</taxon>
        <taxon>Papaveraceae</taxon>
        <taxon>Papaveroideae</taxon>
        <taxon>Papaver</taxon>
    </lineage>
</organism>
<dbReference type="InterPro" id="IPR039391">
    <property type="entry name" value="Phytocyanin-like"/>
</dbReference>
<gene>
    <name evidence="8" type="ORF">MKW98_007576</name>
</gene>
<evidence type="ECO:0000256" key="5">
    <source>
        <dbReference type="ARBA" id="ARBA00037626"/>
    </source>
</evidence>
<dbReference type="AlphaFoldDB" id="A0AAD4SME8"/>
<dbReference type="Pfam" id="PF02298">
    <property type="entry name" value="Cu_bind_like"/>
    <property type="match status" value="1"/>
</dbReference>
<keyword evidence="9" id="KW-1185">Reference proteome</keyword>
<keyword evidence="6" id="KW-0812">Transmembrane</keyword>
<dbReference type="SUPFAM" id="SSF49503">
    <property type="entry name" value="Cupredoxins"/>
    <property type="match status" value="1"/>
</dbReference>
<dbReference type="GO" id="GO:0009055">
    <property type="term" value="F:electron transfer activity"/>
    <property type="evidence" value="ECO:0007669"/>
    <property type="project" value="InterPro"/>
</dbReference>
<dbReference type="PANTHER" id="PTHR33021:SF231">
    <property type="entry name" value="EARLY NODULIN-LIKE PROTEIN 17"/>
    <property type="match status" value="1"/>
</dbReference>
<evidence type="ECO:0000259" key="7">
    <source>
        <dbReference type="PROSITE" id="PS51485"/>
    </source>
</evidence>
<evidence type="ECO:0000256" key="3">
    <source>
        <dbReference type="ARBA" id="ARBA00023180"/>
    </source>
</evidence>
<comment type="function">
    <text evidence="5">May act as a carbohydrate transporter.</text>
</comment>
<feature type="transmembrane region" description="Helical" evidence="6">
    <location>
        <begin position="32"/>
        <end position="49"/>
    </location>
</feature>
<keyword evidence="6" id="KW-1133">Transmembrane helix</keyword>
<dbReference type="PANTHER" id="PTHR33021">
    <property type="entry name" value="BLUE COPPER PROTEIN"/>
    <property type="match status" value="1"/>
</dbReference>